<sequence length="496" mass="49606">MAGSRTLKLSILGDVDNLNKSLKTATKDVDTFGEKMGKVGKMVGAAFAAAAAAAGAYAIKIGIEGVKAAIEDEKAQTQLALALENATSATKGQIAATEQSILQMSLATGVADDELRPALGRLVRSTGDITKAQDLLATALDISAATGKPVEAVAVSLSKAYDGNTTALGRLGIGLSAAELKTMNFTQVQSKLTDLFGGAAARNADTYAGRIARMQIAFDEAKETIGFALLPILEKVINFINQNALPVINAFSGAFSLSGGGLGAIITNLGNTIVNVFTPIINGMVKAFGYVKDAIGDNLETFKTFGSYIATYLAPVVGTVLGGALQVAGKIAGGIIDVIAGVVKILNGLISGAVAGINALISAYNAIPFLPNVSKISTPTVSVPSIKTPTVTTSVPSIPSISAPSGGGATSSGGGGVSTAAKTAATTAAKITGLGASGVSGVNTTTLAGIAAASGTTINVTVNGAMDKEGTARTIVDTLNNSYYRGTGGASNLQIA</sequence>
<feature type="region of interest" description="Disordered" evidence="1">
    <location>
        <begin position="397"/>
        <end position="416"/>
    </location>
</feature>
<dbReference type="EMBL" id="LR796346">
    <property type="protein sequence ID" value="CAB4138661.1"/>
    <property type="molecule type" value="Genomic_DNA"/>
</dbReference>
<evidence type="ECO:0000256" key="1">
    <source>
        <dbReference type="SAM" id="MobiDB-lite"/>
    </source>
</evidence>
<gene>
    <name evidence="2" type="ORF">UFOVP334_4</name>
</gene>
<proteinExistence type="predicted"/>
<accession>A0A6J5LX49</accession>
<evidence type="ECO:0000313" key="2">
    <source>
        <dbReference type="EMBL" id="CAB4138661.1"/>
    </source>
</evidence>
<organism evidence="2">
    <name type="scientific">uncultured Caudovirales phage</name>
    <dbReference type="NCBI Taxonomy" id="2100421"/>
    <lineage>
        <taxon>Viruses</taxon>
        <taxon>Duplodnaviria</taxon>
        <taxon>Heunggongvirae</taxon>
        <taxon>Uroviricota</taxon>
        <taxon>Caudoviricetes</taxon>
        <taxon>Peduoviridae</taxon>
        <taxon>Maltschvirus</taxon>
        <taxon>Maltschvirus maltsch</taxon>
    </lineage>
</organism>
<reference evidence="2" key="1">
    <citation type="submission" date="2020-04" db="EMBL/GenBank/DDBJ databases">
        <authorList>
            <person name="Chiriac C."/>
            <person name="Salcher M."/>
            <person name="Ghai R."/>
            <person name="Kavagutti S V."/>
        </authorList>
    </citation>
    <scope>NUCLEOTIDE SEQUENCE</scope>
</reference>
<name>A0A6J5LX49_9CAUD</name>
<protein>
    <submittedName>
        <fullName evidence="2">Uncharacterized protein</fullName>
    </submittedName>
</protein>
<feature type="compositionally biased region" description="Gly residues" evidence="1">
    <location>
        <begin position="405"/>
        <end position="416"/>
    </location>
</feature>